<dbReference type="Gene3D" id="3.40.50.1110">
    <property type="entry name" value="SGNH hydrolase"/>
    <property type="match status" value="1"/>
</dbReference>
<evidence type="ECO:0000313" key="3">
    <source>
        <dbReference type="Proteomes" id="UP000241507"/>
    </source>
</evidence>
<dbReference type="AlphaFoldDB" id="A0A2R3Z9C9"/>
<dbReference type="PROSITE" id="PS51257">
    <property type="entry name" value="PROKAR_LIPOPROTEIN"/>
    <property type="match status" value="1"/>
</dbReference>
<name>A0A2R3Z9C9_9FLAO</name>
<dbReference type="CDD" id="cd01822">
    <property type="entry name" value="Lysophospholipase_L1_like"/>
    <property type="match status" value="1"/>
</dbReference>
<dbReference type="OrthoDB" id="9786188at2"/>
<evidence type="ECO:0000313" key="2">
    <source>
        <dbReference type="EMBL" id="AVR46850.1"/>
    </source>
</evidence>
<reference evidence="3" key="1">
    <citation type="submission" date="2018-03" db="EMBL/GenBank/DDBJ databases">
        <title>Gramella fulva sp. nov., isolated from a dry surface of tidal flat.</title>
        <authorList>
            <person name="Hwang S.H."/>
            <person name="Hwang W.M."/>
            <person name="Kang K."/>
            <person name="Ahn T.-Y."/>
        </authorList>
    </citation>
    <scope>NUCLEOTIDE SEQUENCE [LARGE SCALE GENOMIC DNA]</scope>
    <source>
        <strain evidence="3">SH35</strain>
    </source>
</reference>
<dbReference type="EMBL" id="CP028136">
    <property type="protein sequence ID" value="AVR46850.1"/>
    <property type="molecule type" value="Genomic_DNA"/>
</dbReference>
<dbReference type="InterPro" id="IPR036514">
    <property type="entry name" value="SGNH_hydro_sf"/>
</dbReference>
<dbReference type="PANTHER" id="PTHR30383:SF24">
    <property type="entry name" value="THIOESTERASE 1_PROTEASE 1_LYSOPHOSPHOLIPASE L1"/>
    <property type="match status" value="1"/>
</dbReference>
<dbReference type="InterPro" id="IPR051532">
    <property type="entry name" value="Ester_Hydrolysis_Enzymes"/>
</dbReference>
<dbReference type="Pfam" id="PF13472">
    <property type="entry name" value="Lipase_GDSL_2"/>
    <property type="match status" value="1"/>
</dbReference>
<proteinExistence type="predicted"/>
<dbReference type="PANTHER" id="PTHR30383">
    <property type="entry name" value="THIOESTERASE 1/PROTEASE 1/LYSOPHOSPHOLIPASE L1"/>
    <property type="match status" value="1"/>
</dbReference>
<protein>
    <submittedName>
        <fullName evidence="2">Arylesterase</fullName>
    </submittedName>
</protein>
<accession>A0A2R3Z9C9</accession>
<dbReference type="Proteomes" id="UP000241507">
    <property type="component" value="Chromosome"/>
</dbReference>
<dbReference type="RefSeq" id="WP_107013621.1">
    <property type="nucleotide sequence ID" value="NZ_CP028136.1"/>
</dbReference>
<dbReference type="GO" id="GO:0004622">
    <property type="term" value="F:phosphatidylcholine lysophospholipase activity"/>
    <property type="evidence" value="ECO:0007669"/>
    <property type="project" value="TreeGrafter"/>
</dbReference>
<evidence type="ECO:0000259" key="1">
    <source>
        <dbReference type="Pfam" id="PF13472"/>
    </source>
</evidence>
<feature type="domain" description="SGNH hydrolase-type esterase" evidence="1">
    <location>
        <begin position="51"/>
        <end position="213"/>
    </location>
</feature>
<dbReference type="KEGG" id="grs:C7S20_17165"/>
<dbReference type="SUPFAM" id="SSF52266">
    <property type="entry name" value="SGNH hydrolase"/>
    <property type="match status" value="1"/>
</dbReference>
<sequence>MNETFKSLTLVLLLLITSCGNSEKKEQKTSEESEAKTLVSKDQNQEKTILFFGNSLTAGYGLEEGQAFPELIQKKIDSLGLNYEVINAGLSGETTAAGKNRLDWVLKQGVDIFVLELGANDGLRGIPLEETRKNLQDIIDKVRKKNPEVKIILAGMQIPPNMGQDYTEKFRKIFPELAEKNNVYLIPFLLKGVAGNSELNQQDGIHPTAEGDKIVAKNVWEVLKPLLKESAGPEA</sequence>
<gene>
    <name evidence="2" type="ORF">C7S20_17165</name>
</gene>
<dbReference type="InterPro" id="IPR013830">
    <property type="entry name" value="SGNH_hydro"/>
</dbReference>
<keyword evidence="3" id="KW-1185">Reference proteome</keyword>
<organism evidence="2 3">
    <name type="scientific">Christiangramia fulva</name>
    <dbReference type="NCBI Taxonomy" id="2126553"/>
    <lineage>
        <taxon>Bacteria</taxon>
        <taxon>Pseudomonadati</taxon>
        <taxon>Bacteroidota</taxon>
        <taxon>Flavobacteriia</taxon>
        <taxon>Flavobacteriales</taxon>
        <taxon>Flavobacteriaceae</taxon>
        <taxon>Christiangramia</taxon>
    </lineage>
</organism>